<dbReference type="Proteomes" id="UP000272942">
    <property type="component" value="Unassembled WGS sequence"/>
</dbReference>
<dbReference type="AlphaFoldDB" id="A0A183AY62"/>
<sequence length="397" mass="45021">MRPVVLIGPSLKGYEVTDMMQKALFDFLKRRFEGRSLADNWLDISLCTVCNTVTMLSFVTLSVLVTICVLPLPYTVWVRFSTLSSLPRCHNSEVQQEIERIFDLARTQQLVVLDCDTINHPSQLAKTSLAPITVYLKISSTKVLQRLIKTRGKSQARNMNVQMVAAEKLLQCTNDQFDVVLEENQLADACEHLAEYLEAYWRASHPTGGIGKAERAGPGEPLEPSLPVQRRQSSVIQSALKRFSRGEHDLSFDRDQYPNQPQSQPHHPQAVHQSTIGSHPRPTHSPSRRQWSDESREDAADPLLDRVDYSRRRPDHRRVYGPHDSWDADPDPRGMDHQWIQNDRYPPHAIKLFTFASLMIVAGASVGSDSYQKPPLSAQEILLCVLTYAEDQQQCAQ</sequence>
<evidence type="ECO:0000256" key="1">
    <source>
        <dbReference type="SAM" id="MobiDB-lite"/>
    </source>
</evidence>
<dbReference type="SMART" id="SM00072">
    <property type="entry name" value="GuKc"/>
    <property type="match status" value="1"/>
</dbReference>
<dbReference type="PRINTS" id="PR01626">
    <property type="entry name" value="LCACHANNELB"/>
</dbReference>
<feature type="domain" description="Guanylate kinase/L-type calcium channel beta subunit" evidence="3">
    <location>
        <begin position="1"/>
        <end position="201"/>
    </location>
</feature>
<dbReference type="Gene3D" id="3.40.50.300">
    <property type="entry name" value="P-loop containing nucleotide triphosphate hydrolases"/>
    <property type="match status" value="1"/>
</dbReference>
<evidence type="ECO:0000256" key="2">
    <source>
        <dbReference type="SAM" id="Phobius"/>
    </source>
</evidence>
<name>A0A183AY62_9TREM</name>
<feature type="region of interest" description="Disordered" evidence="1">
    <location>
        <begin position="208"/>
        <end position="237"/>
    </location>
</feature>
<feature type="compositionally biased region" description="Low complexity" evidence="1">
    <location>
        <begin position="257"/>
        <end position="273"/>
    </location>
</feature>
<gene>
    <name evidence="4" type="ORF">ECPE_LOCUS11897</name>
</gene>
<evidence type="ECO:0000313" key="6">
    <source>
        <dbReference type="WBParaSite" id="ECPE_0001193201-mRNA-1"/>
    </source>
</evidence>
<dbReference type="OrthoDB" id="5962384at2759"/>
<dbReference type="PANTHER" id="PTHR11824">
    <property type="entry name" value="VOLTAGE-DEPENDENT CALCIUM CHANNEL BETA SUBUNIT"/>
    <property type="match status" value="1"/>
</dbReference>
<dbReference type="InterPro" id="IPR008145">
    <property type="entry name" value="GK/Ca_channel_bsu"/>
</dbReference>
<dbReference type="SUPFAM" id="SSF52540">
    <property type="entry name" value="P-loop containing nucleoside triphosphate hydrolases"/>
    <property type="match status" value="1"/>
</dbReference>
<accession>A0A183AY62</accession>
<dbReference type="EMBL" id="UZAN01051736">
    <property type="protein sequence ID" value="VDP89096.1"/>
    <property type="molecule type" value="Genomic_DNA"/>
</dbReference>
<keyword evidence="2" id="KW-1133">Transmembrane helix</keyword>
<dbReference type="Pfam" id="PF00625">
    <property type="entry name" value="Guanylate_kin"/>
    <property type="match status" value="1"/>
</dbReference>
<feature type="transmembrane region" description="Helical" evidence="2">
    <location>
        <begin position="55"/>
        <end position="78"/>
    </location>
</feature>
<proteinExistence type="predicted"/>
<evidence type="ECO:0000313" key="4">
    <source>
        <dbReference type="EMBL" id="VDP89096.1"/>
    </source>
</evidence>
<keyword evidence="5" id="KW-1185">Reference proteome</keyword>
<organism evidence="6">
    <name type="scientific">Echinostoma caproni</name>
    <dbReference type="NCBI Taxonomy" id="27848"/>
    <lineage>
        <taxon>Eukaryota</taxon>
        <taxon>Metazoa</taxon>
        <taxon>Spiralia</taxon>
        <taxon>Lophotrochozoa</taxon>
        <taxon>Platyhelminthes</taxon>
        <taxon>Trematoda</taxon>
        <taxon>Digenea</taxon>
        <taxon>Plagiorchiida</taxon>
        <taxon>Echinostomata</taxon>
        <taxon>Echinostomatoidea</taxon>
        <taxon>Echinostomatidae</taxon>
        <taxon>Echinostoma</taxon>
    </lineage>
</organism>
<feature type="region of interest" description="Disordered" evidence="1">
    <location>
        <begin position="250"/>
        <end position="309"/>
    </location>
</feature>
<feature type="compositionally biased region" description="Basic and acidic residues" evidence="1">
    <location>
        <begin position="290"/>
        <end position="309"/>
    </location>
</feature>
<keyword evidence="2" id="KW-0812">Transmembrane</keyword>
<dbReference type="InterPro" id="IPR027417">
    <property type="entry name" value="P-loop_NTPase"/>
</dbReference>
<dbReference type="InterPro" id="IPR000584">
    <property type="entry name" value="VDCC_L_bsu"/>
</dbReference>
<reference evidence="4 5" key="2">
    <citation type="submission" date="2018-11" db="EMBL/GenBank/DDBJ databases">
        <authorList>
            <consortium name="Pathogen Informatics"/>
        </authorList>
    </citation>
    <scope>NUCLEOTIDE SEQUENCE [LARGE SCALE GENOMIC DNA]</scope>
    <source>
        <strain evidence="4 5">Egypt</strain>
    </source>
</reference>
<evidence type="ECO:0000259" key="3">
    <source>
        <dbReference type="SMART" id="SM00072"/>
    </source>
</evidence>
<protein>
    <submittedName>
        <fullName evidence="6">GuKc domain-containing protein</fullName>
    </submittedName>
</protein>
<dbReference type="WBParaSite" id="ECPE_0001193201-mRNA-1">
    <property type="protein sequence ID" value="ECPE_0001193201-mRNA-1"/>
    <property type="gene ID" value="ECPE_0001193201"/>
</dbReference>
<keyword evidence="2" id="KW-0472">Membrane</keyword>
<reference evidence="6" key="1">
    <citation type="submission" date="2016-06" db="UniProtKB">
        <authorList>
            <consortium name="WormBaseParasite"/>
        </authorList>
    </citation>
    <scope>IDENTIFICATION</scope>
</reference>
<dbReference type="GO" id="GO:0005245">
    <property type="term" value="F:voltage-gated calcium channel activity"/>
    <property type="evidence" value="ECO:0007669"/>
    <property type="project" value="InterPro"/>
</dbReference>
<dbReference type="GO" id="GO:0005891">
    <property type="term" value="C:voltage-gated calcium channel complex"/>
    <property type="evidence" value="ECO:0007669"/>
    <property type="project" value="InterPro"/>
</dbReference>
<evidence type="ECO:0000313" key="5">
    <source>
        <dbReference type="Proteomes" id="UP000272942"/>
    </source>
</evidence>